<keyword evidence="7 8" id="KW-0472">Membrane</keyword>
<evidence type="ECO:0000256" key="7">
    <source>
        <dbReference type="ARBA" id="ARBA00023136"/>
    </source>
</evidence>
<evidence type="ECO:0000256" key="1">
    <source>
        <dbReference type="ARBA" id="ARBA00004651"/>
    </source>
</evidence>
<feature type="transmembrane region" description="Helical" evidence="8">
    <location>
        <begin position="38"/>
        <end position="57"/>
    </location>
</feature>
<dbReference type="PANTHER" id="PTHR36838">
    <property type="entry name" value="AUXIN EFFLUX CARRIER FAMILY PROTEIN"/>
    <property type="match status" value="1"/>
</dbReference>
<dbReference type="OrthoDB" id="9805563at2"/>
<dbReference type="InterPro" id="IPR004776">
    <property type="entry name" value="Mem_transp_PIN-like"/>
</dbReference>
<dbReference type="RefSeq" id="WP_133283972.1">
    <property type="nucleotide sequence ID" value="NZ_SMSI01000001.1"/>
</dbReference>
<reference evidence="9 10" key="1">
    <citation type="journal article" date="2013" name="Int. J. Syst. Evol. Microbiol.">
        <title>Hoeflea suaedae sp. nov., an endophytic bacterium isolated from the root of the halophyte Suaeda maritima.</title>
        <authorList>
            <person name="Chung E.J."/>
            <person name="Park J.A."/>
            <person name="Pramanik P."/>
            <person name="Bibi F."/>
            <person name="Jeon C.O."/>
            <person name="Chung Y.R."/>
        </authorList>
    </citation>
    <scope>NUCLEOTIDE SEQUENCE [LARGE SCALE GENOMIC DNA]</scope>
    <source>
        <strain evidence="9 10">YC6898</strain>
    </source>
</reference>
<feature type="transmembrane region" description="Helical" evidence="8">
    <location>
        <begin position="64"/>
        <end position="87"/>
    </location>
</feature>
<dbReference type="Pfam" id="PF03547">
    <property type="entry name" value="Mem_trans"/>
    <property type="match status" value="1"/>
</dbReference>
<dbReference type="EMBL" id="SMSI01000001">
    <property type="protein sequence ID" value="TDH39141.1"/>
    <property type="molecule type" value="Genomic_DNA"/>
</dbReference>
<evidence type="ECO:0000256" key="4">
    <source>
        <dbReference type="ARBA" id="ARBA00022475"/>
    </source>
</evidence>
<dbReference type="InterPro" id="IPR038770">
    <property type="entry name" value="Na+/solute_symporter_sf"/>
</dbReference>
<gene>
    <name evidence="9" type="ORF">E2A64_08705</name>
</gene>
<keyword evidence="3" id="KW-0813">Transport</keyword>
<feature type="transmembrane region" description="Helical" evidence="8">
    <location>
        <begin position="253"/>
        <end position="273"/>
    </location>
</feature>
<dbReference type="Gene3D" id="1.20.1530.20">
    <property type="match status" value="1"/>
</dbReference>
<evidence type="ECO:0000256" key="3">
    <source>
        <dbReference type="ARBA" id="ARBA00022448"/>
    </source>
</evidence>
<name>A0A4R5PR14_9HYPH</name>
<evidence type="ECO:0000256" key="2">
    <source>
        <dbReference type="ARBA" id="ARBA00010145"/>
    </source>
</evidence>
<evidence type="ECO:0000313" key="10">
    <source>
        <dbReference type="Proteomes" id="UP000295131"/>
    </source>
</evidence>
<feature type="transmembrane region" description="Helical" evidence="8">
    <location>
        <begin position="125"/>
        <end position="149"/>
    </location>
</feature>
<comment type="similarity">
    <text evidence="2">Belongs to the auxin efflux carrier (TC 2.A.69) family.</text>
</comment>
<dbReference type="AlphaFoldDB" id="A0A4R5PR14"/>
<protein>
    <submittedName>
        <fullName evidence="9">AEC family transporter</fullName>
    </submittedName>
</protein>
<evidence type="ECO:0000313" key="9">
    <source>
        <dbReference type="EMBL" id="TDH39141.1"/>
    </source>
</evidence>
<evidence type="ECO:0000256" key="8">
    <source>
        <dbReference type="SAM" id="Phobius"/>
    </source>
</evidence>
<accession>A0A4R5PR14</accession>
<feature type="transmembrane region" description="Helical" evidence="8">
    <location>
        <begin position="280"/>
        <end position="305"/>
    </location>
</feature>
<dbReference type="Proteomes" id="UP000295131">
    <property type="component" value="Unassembled WGS sequence"/>
</dbReference>
<comment type="subcellular location">
    <subcellularLocation>
        <location evidence="1">Cell membrane</location>
        <topology evidence="1">Multi-pass membrane protein</topology>
    </subcellularLocation>
</comment>
<evidence type="ECO:0000256" key="6">
    <source>
        <dbReference type="ARBA" id="ARBA00022989"/>
    </source>
</evidence>
<keyword evidence="10" id="KW-1185">Reference proteome</keyword>
<keyword evidence="4" id="KW-1003">Cell membrane</keyword>
<dbReference type="GO" id="GO:0005886">
    <property type="term" value="C:plasma membrane"/>
    <property type="evidence" value="ECO:0007669"/>
    <property type="project" value="UniProtKB-SubCell"/>
</dbReference>
<proteinExistence type="inferred from homology"/>
<sequence length="309" mass="32665">MLLIVESILPIFLLVLLGIALKRMPFLNDGLWPGLETFGFYVVFPALLFLTLANADFSDMQIGAVGLSALLSIFIMFALLAVIYPFMIARGVTPASYTSIFQTASRWNAFVAMAIAERYLGQQGIAVVALVMAVNIVPINLVNVGMLLWVGGGNRSFASFVKKTATNPLILSCAAGLLMHLLPFGIYAPLEQAIDLLARSALGLGLLMVGAGLRIHDALKPEKVVLLASALKLLLMPALMTGLALLFGLKGDVVVLLAICGAVPTAMNGFLLARQMGGDAHIYAAVATIQTAASFFTIPAVLAVAEMVS</sequence>
<dbReference type="PANTHER" id="PTHR36838:SF4">
    <property type="entry name" value="AUXIN EFFLUX CARRIER FAMILY PROTEIN"/>
    <property type="match status" value="1"/>
</dbReference>
<dbReference type="GO" id="GO:0055085">
    <property type="term" value="P:transmembrane transport"/>
    <property type="evidence" value="ECO:0007669"/>
    <property type="project" value="InterPro"/>
</dbReference>
<keyword evidence="6 8" id="KW-1133">Transmembrane helix</keyword>
<organism evidence="9 10">
    <name type="scientific">Pseudohoeflea suaedae</name>
    <dbReference type="NCBI Taxonomy" id="877384"/>
    <lineage>
        <taxon>Bacteria</taxon>
        <taxon>Pseudomonadati</taxon>
        <taxon>Pseudomonadota</taxon>
        <taxon>Alphaproteobacteria</taxon>
        <taxon>Hyphomicrobiales</taxon>
        <taxon>Rhizobiaceae</taxon>
        <taxon>Pseudohoeflea</taxon>
    </lineage>
</organism>
<keyword evidence="5 8" id="KW-0812">Transmembrane</keyword>
<comment type="caution">
    <text evidence="9">The sequence shown here is derived from an EMBL/GenBank/DDBJ whole genome shotgun (WGS) entry which is preliminary data.</text>
</comment>
<evidence type="ECO:0000256" key="5">
    <source>
        <dbReference type="ARBA" id="ARBA00022692"/>
    </source>
</evidence>
<feature type="transmembrane region" description="Helical" evidence="8">
    <location>
        <begin position="225"/>
        <end position="247"/>
    </location>
</feature>
<feature type="transmembrane region" description="Helical" evidence="8">
    <location>
        <begin position="169"/>
        <end position="190"/>
    </location>
</feature>